<dbReference type="SMART" id="SM00507">
    <property type="entry name" value="HNHc"/>
    <property type="match status" value="1"/>
</dbReference>
<reference evidence="7" key="1">
    <citation type="submission" date="2016-10" db="EMBL/GenBank/DDBJ databases">
        <authorList>
            <person name="Varghese N."/>
            <person name="Submissions S."/>
        </authorList>
    </citation>
    <scope>NUCLEOTIDE SEQUENCE [LARGE SCALE GENOMIC DNA]</scope>
    <source>
        <strain evidence="7">CGMCC 1.10789</strain>
    </source>
</reference>
<dbReference type="InterPro" id="IPR003615">
    <property type="entry name" value="HNH_nuc"/>
</dbReference>
<organism evidence="6 7">
    <name type="scientific">Meinhardsimonia xiamenensis</name>
    <dbReference type="NCBI Taxonomy" id="990712"/>
    <lineage>
        <taxon>Bacteria</taxon>
        <taxon>Pseudomonadati</taxon>
        <taxon>Pseudomonadota</taxon>
        <taxon>Alphaproteobacteria</taxon>
        <taxon>Rhodobacterales</taxon>
        <taxon>Paracoccaceae</taxon>
        <taxon>Meinhardsimonia</taxon>
    </lineage>
</organism>
<dbReference type="GO" id="GO:0016787">
    <property type="term" value="F:hydrolase activity"/>
    <property type="evidence" value="ECO:0007669"/>
    <property type="project" value="UniProtKB-KW"/>
</dbReference>
<evidence type="ECO:0000256" key="3">
    <source>
        <dbReference type="ARBA" id="ARBA00038412"/>
    </source>
</evidence>
<dbReference type="GO" id="GO:0005829">
    <property type="term" value="C:cytosol"/>
    <property type="evidence" value="ECO:0007669"/>
    <property type="project" value="TreeGrafter"/>
</dbReference>
<keyword evidence="2" id="KW-0378">Hydrolase</keyword>
<evidence type="ECO:0000313" key="7">
    <source>
        <dbReference type="Proteomes" id="UP000199328"/>
    </source>
</evidence>
<dbReference type="InterPro" id="IPR002711">
    <property type="entry name" value="HNH"/>
</dbReference>
<dbReference type="PANTHER" id="PTHR41286">
    <property type="entry name" value="HNH NUCLEASE YAJD-RELATED"/>
    <property type="match status" value="1"/>
</dbReference>
<protein>
    <recommendedName>
        <fullName evidence="4">Putative HNH nuclease YajD</fullName>
    </recommendedName>
</protein>
<comment type="similarity">
    <text evidence="3">Belongs to the HNH nuclease family.</text>
</comment>
<keyword evidence="7" id="KW-1185">Reference proteome</keyword>
<name>A0A1G9FBE9_9RHOB</name>
<dbReference type="PANTHER" id="PTHR41286:SF1">
    <property type="entry name" value="HNH NUCLEASE YAJD-RELATED"/>
    <property type="match status" value="1"/>
</dbReference>
<dbReference type="GO" id="GO:0004519">
    <property type="term" value="F:endonuclease activity"/>
    <property type="evidence" value="ECO:0007669"/>
    <property type="project" value="UniProtKB-KW"/>
</dbReference>
<dbReference type="GO" id="GO:0008270">
    <property type="term" value="F:zinc ion binding"/>
    <property type="evidence" value="ECO:0007669"/>
    <property type="project" value="InterPro"/>
</dbReference>
<proteinExistence type="inferred from homology"/>
<dbReference type="RefSeq" id="WP_092500716.1">
    <property type="nucleotide sequence ID" value="NZ_FNFV01000005.1"/>
</dbReference>
<keyword evidence="6" id="KW-0255">Endonuclease</keyword>
<dbReference type="Pfam" id="PF01844">
    <property type="entry name" value="HNH"/>
    <property type="match status" value="1"/>
</dbReference>
<dbReference type="CDD" id="cd00085">
    <property type="entry name" value="HNHc"/>
    <property type="match status" value="1"/>
</dbReference>
<dbReference type="AlphaFoldDB" id="A0A1G9FBE9"/>
<evidence type="ECO:0000259" key="5">
    <source>
        <dbReference type="SMART" id="SM00507"/>
    </source>
</evidence>
<dbReference type="Gene3D" id="1.10.30.50">
    <property type="match status" value="1"/>
</dbReference>
<dbReference type="STRING" id="990712.SAMN05216257_105119"/>
<evidence type="ECO:0000256" key="2">
    <source>
        <dbReference type="ARBA" id="ARBA00022801"/>
    </source>
</evidence>
<dbReference type="GO" id="GO:0003676">
    <property type="term" value="F:nucleic acid binding"/>
    <property type="evidence" value="ECO:0007669"/>
    <property type="project" value="InterPro"/>
</dbReference>
<dbReference type="Proteomes" id="UP000199328">
    <property type="component" value="Unassembled WGS sequence"/>
</dbReference>
<dbReference type="OrthoDB" id="5292295at2"/>
<dbReference type="EMBL" id="FNFV01000005">
    <property type="protein sequence ID" value="SDK85744.1"/>
    <property type="molecule type" value="Genomic_DNA"/>
</dbReference>
<accession>A0A1G9FBE9</accession>
<evidence type="ECO:0000313" key="6">
    <source>
        <dbReference type="EMBL" id="SDK85744.1"/>
    </source>
</evidence>
<feature type="domain" description="HNH nuclease" evidence="5">
    <location>
        <begin position="22"/>
        <end position="74"/>
    </location>
</feature>
<sequence length="113" mass="13394">MSDRKEYFRHSRRITRGPRWKALRMQALERDDWRCVQCGSRHRLEIDHIEPVRDRPELAWSLSNLQTLCGRCHARKTRIEIGLGRPDPAREAWKKLVRQTGQTLIEHKGKADA</sequence>
<evidence type="ECO:0000256" key="1">
    <source>
        <dbReference type="ARBA" id="ARBA00022722"/>
    </source>
</evidence>
<evidence type="ECO:0000256" key="4">
    <source>
        <dbReference type="ARBA" id="ARBA00040194"/>
    </source>
</evidence>
<keyword evidence="1" id="KW-0540">Nuclease</keyword>
<gene>
    <name evidence="6" type="ORF">SAMN05216257_105119</name>
</gene>